<feature type="active site" description="Acyl-thioester intermediate" evidence="4">
    <location>
        <position position="129"/>
    </location>
</feature>
<dbReference type="EC" id="2.3.1.31" evidence="4"/>
<comment type="function">
    <text evidence="4">Transfers an acetyl group from acetyl-CoA to L-homoserine, forming acetyl-L-homoserine.</text>
</comment>
<feature type="binding site" evidence="4">
    <location>
        <position position="230"/>
    </location>
    <ligand>
        <name>substrate</name>
    </ligand>
</feature>
<proteinExistence type="inferred from homology"/>
<dbReference type="Pfam" id="PF04204">
    <property type="entry name" value="HTS"/>
    <property type="match status" value="1"/>
</dbReference>
<dbReference type="PANTHER" id="PTHR20919:SF0">
    <property type="entry name" value="HOMOSERINE O-SUCCINYLTRANSFERASE"/>
    <property type="match status" value="1"/>
</dbReference>
<dbReference type="PIRSF" id="PIRSF000450">
    <property type="entry name" value="H_ser_succinyltr"/>
    <property type="match status" value="1"/>
</dbReference>
<feature type="site" description="Important for substrate specificity" evidence="4">
    <location>
        <position position="173"/>
    </location>
</feature>
<comment type="caution">
    <text evidence="4">Lacks conserved residue(s) required for the propagation of feature annotation.</text>
</comment>
<dbReference type="InterPro" id="IPR029062">
    <property type="entry name" value="Class_I_gatase-like"/>
</dbReference>
<gene>
    <name evidence="4" type="primary">metAA</name>
    <name evidence="5" type="ORF">FHL03_06640</name>
</gene>
<dbReference type="RefSeq" id="WP_125704274.1">
    <property type="nucleotide sequence ID" value="NZ_JBHTOO010000004.1"/>
</dbReference>
<name>A0ABW9P7L6_9LACO</name>
<comment type="catalytic activity">
    <reaction evidence="4">
        <text>L-homoserine + acetyl-CoA = O-acetyl-L-homoserine + CoA</text>
        <dbReference type="Rhea" id="RHEA:13701"/>
        <dbReference type="ChEBI" id="CHEBI:57287"/>
        <dbReference type="ChEBI" id="CHEBI:57288"/>
        <dbReference type="ChEBI" id="CHEBI:57476"/>
        <dbReference type="ChEBI" id="CHEBI:57716"/>
        <dbReference type="EC" id="2.3.1.31"/>
    </reaction>
</comment>
<dbReference type="SUPFAM" id="SSF52317">
    <property type="entry name" value="Class I glutamine amidotransferase-like"/>
    <property type="match status" value="1"/>
</dbReference>
<keyword evidence="4" id="KW-0486">Methionine biosynthesis</keyword>
<dbReference type="PANTHER" id="PTHR20919">
    <property type="entry name" value="HOMOSERINE O-SUCCINYLTRANSFERASE"/>
    <property type="match status" value="1"/>
</dbReference>
<keyword evidence="6" id="KW-1185">Reference proteome</keyword>
<comment type="caution">
    <text evidence="5">The sequence shown here is derived from an EMBL/GenBank/DDBJ whole genome shotgun (WGS) entry which is preliminary data.</text>
</comment>
<comment type="pathway">
    <text evidence="4">Amino-acid biosynthesis; L-methionine biosynthesis via de novo pathway; O-acetyl-L-homoserine from L-homoserine: step 1/1.</text>
</comment>
<dbReference type="Proteomes" id="UP000436655">
    <property type="component" value="Unassembled WGS sequence"/>
</dbReference>
<feature type="active site" description="Proton acceptor" evidence="4">
    <location>
        <position position="216"/>
    </location>
</feature>
<evidence type="ECO:0000256" key="2">
    <source>
        <dbReference type="ARBA" id="ARBA00022679"/>
    </source>
</evidence>
<reference evidence="5 6" key="1">
    <citation type="journal article" date="2019" name="Syst. Appl. Microbiol.">
        <title>Polyphasic characterization of two novel Lactobacillus spp. isolated from blown salami packages: Description of Lactobacillus halodurans sp. nov. and Lactobacillus salsicarnum sp. nov.</title>
        <authorList>
            <person name="Schuster J.A."/>
            <person name="Klingl A."/>
            <person name="Vogel R.F."/>
            <person name="Ehrmann M.A."/>
        </authorList>
    </citation>
    <scope>NUCLEOTIDE SEQUENCE [LARGE SCALE GENOMIC DNA]</scope>
    <source>
        <strain evidence="5 6">TMW 1.2098</strain>
    </source>
</reference>
<dbReference type="Gene3D" id="3.40.50.880">
    <property type="match status" value="1"/>
</dbReference>
<feature type="site" description="Important for acyl-CoA specificity" evidence="4">
    <location>
        <position position="98"/>
    </location>
</feature>
<evidence type="ECO:0000256" key="4">
    <source>
        <dbReference type="HAMAP-Rule" id="MF_00295"/>
    </source>
</evidence>
<dbReference type="EMBL" id="VDFN01000004">
    <property type="protein sequence ID" value="MQS45158.1"/>
    <property type="molecule type" value="Genomic_DNA"/>
</dbReference>
<evidence type="ECO:0000313" key="6">
    <source>
        <dbReference type="Proteomes" id="UP000436655"/>
    </source>
</evidence>
<feature type="binding site" evidence="4">
    <location>
        <position position="173"/>
    </location>
    <ligand>
        <name>substrate</name>
    </ligand>
</feature>
<dbReference type="InterPro" id="IPR033752">
    <property type="entry name" value="MetA_family"/>
</dbReference>
<evidence type="ECO:0000256" key="1">
    <source>
        <dbReference type="ARBA" id="ARBA00022605"/>
    </source>
</evidence>
<sequence>MTVFKLNGLTKNKLTDYRIKPEASVLVLNIMPNKVVTENQISQLFSDIETPVAVTFMYPRSHNWQHGDQQDLAYHYVTLDAVREQYFDGLIVTGAPLEKLEFTDVDFWDEFLEIREWSRTHTKYQLFTCWGAQAALFTDFNLPKINVDKKIFGVFENQLSDTELPSGFRMPQSRFSKVDSRIAGETPNLEILGDNSVSGPFFLRSKAQNSLYVMGHPEYQADTLGNEYYRDLHKGTPVDLPHNLSVEHPEESYERWHKNSIYLYQTWINEILEEKNYERKQLQI</sequence>
<organism evidence="5 6">
    <name type="scientific">Companilactobacillus mishanensis</name>
    <dbReference type="NCBI Taxonomy" id="2486008"/>
    <lineage>
        <taxon>Bacteria</taxon>
        <taxon>Bacillati</taxon>
        <taxon>Bacillota</taxon>
        <taxon>Bacilli</taxon>
        <taxon>Lactobacillales</taxon>
        <taxon>Lactobacillaceae</taxon>
        <taxon>Companilactobacillus</taxon>
    </lineage>
</organism>
<comment type="similarity">
    <text evidence="4">Belongs to the MetA family.</text>
</comment>
<keyword evidence="1 4" id="KW-0028">Amino-acid biosynthesis</keyword>
<keyword evidence="3 4" id="KW-0012">Acyltransferase</keyword>
<protein>
    <recommendedName>
        <fullName evidence="4">Homoserine O-acetyltransferase</fullName>
        <shortName evidence="4">HAT</shortName>
        <ecNumber evidence="4">2.3.1.31</ecNumber>
    </recommendedName>
    <alternativeName>
        <fullName evidence="4">Homoserine transacetylase</fullName>
        <shortName evidence="4">HTA</shortName>
    </alternativeName>
</protein>
<keyword evidence="2 4" id="KW-0808">Transferase</keyword>
<feature type="active site" evidence="4">
    <location>
        <position position="218"/>
    </location>
</feature>
<keyword evidence="4" id="KW-0963">Cytoplasm</keyword>
<dbReference type="HAMAP" id="MF_00295">
    <property type="entry name" value="MetA_acyltransf"/>
    <property type="match status" value="1"/>
</dbReference>
<feature type="binding site" evidence="4">
    <location>
        <position position="150"/>
    </location>
    <ligand>
        <name>substrate</name>
    </ligand>
</feature>
<accession>A0ABW9P7L6</accession>
<evidence type="ECO:0000313" key="5">
    <source>
        <dbReference type="EMBL" id="MQS45158.1"/>
    </source>
</evidence>
<evidence type="ECO:0000256" key="3">
    <source>
        <dbReference type="ARBA" id="ARBA00023315"/>
    </source>
</evidence>
<comment type="subcellular location">
    <subcellularLocation>
        <location evidence="4">Cytoplasm</location>
    </subcellularLocation>
</comment>